<proteinExistence type="predicted"/>
<dbReference type="PANTHER" id="PTHR48258:SF9">
    <property type="entry name" value="OS01G0348150 PROTEIN"/>
    <property type="match status" value="1"/>
</dbReference>
<name>A0AAD8TMP0_LOLMU</name>
<feature type="compositionally biased region" description="Low complexity" evidence="1">
    <location>
        <begin position="509"/>
        <end position="541"/>
    </location>
</feature>
<evidence type="ECO:0000313" key="3">
    <source>
        <dbReference type="EMBL" id="KAK1685944.1"/>
    </source>
</evidence>
<dbReference type="PROSITE" id="PS50994">
    <property type="entry name" value="INTEGRASE"/>
    <property type="match status" value="1"/>
</dbReference>
<dbReference type="PANTHER" id="PTHR48258">
    <property type="entry name" value="DUF4218 DOMAIN-CONTAINING PROTEIN-RELATED"/>
    <property type="match status" value="1"/>
</dbReference>
<feature type="compositionally biased region" description="Pro residues" evidence="1">
    <location>
        <begin position="477"/>
        <end position="486"/>
    </location>
</feature>
<dbReference type="Proteomes" id="UP001231189">
    <property type="component" value="Unassembled WGS sequence"/>
</dbReference>
<dbReference type="SUPFAM" id="SSF53098">
    <property type="entry name" value="Ribonuclease H-like"/>
    <property type="match status" value="1"/>
</dbReference>
<reference evidence="3" key="1">
    <citation type="submission" date="2023-07" db="EMBL/GenBank/DDBJ databases">
        <title>A chromosome-level genome assembly of Lolium multiflorum.</title>
        <authorList>
            <person name="Chen Y."/>
            <person name="Copetti D."/>
            <person name="Kolliker R."/>
            <person name="Studer B."/>
        </authorList>
    </citation>
    <scope>NUCLEOTIDE SEQUENCE</scope>
    <source>
        <strain evidence="3">02402/16</strain>
        <tissue evidence="3">Leaf</tissue>
    </source>
</reference>
<protein>
    <recommendedName>
        <fullName evidence="2">Integrase catalytic domain-containing protein</fullName>
    </recommendedName>
</protein>
<dbReference type="GO" id="GO:0003676">
    <property type="term" value="F:nucleic acid binding"/>
    <property type="evidence" value="ECO:0007669"/>
    <property type="project" value="InterPro"/>
</dbReference>
<dbReference type="Pfam" id="PF07727">
    <property type="entry name" value="RVT_2"/>
    <property type="match status" value="1"/>
</dbReference>
<accession>A0AAD8TMP0</accession>
<dbReference type="InterPro" id="IPR013103">
    <property type="entry name" value="RVT_2"/>
</dbReference>
<dbReference type="InterPro" id="IPR025452">
    <property type="entry name" value="DUF4218"/>
</dbReference>
<dbReference type="InterPro" id="IPR001584">
    <property type="entry name" value="Integrase_cat-core"/>
</dbReference>
<organism evidence="3 4">
    <name type="scientific">Lolium multiflorum</name>
    <name type="common">Italian ryegrass</name>
    <name type="synonym">Lolium perenne subsp. multiflorum</name>
    <dbReference type="NCBI Taxonomy" id="4521"/>
    <lineage>
        <taxon>Eukaryota</taxon>
        <taxon>Viridiplantae</taxon>
        <taxon>Streptophyta</taxon>
        <taxon>Embryophyta</taxon>
        <taxon>Tracheophyta</taxon>
        <taxon>Spermatophyta</taxon>
        <taxon>Magnoliopsida</taxon>
        <taxon>Liliopsida</taxon>
        <taxon>Poales</taxon>
        <taxon>Poaceae</taxon>
        <taxon>BOP clade</taxon>
        <taxon>Pooideae</taxon>
        <taxon>Poodae</taxon>
        <taxon>Poeae</taxon>
        <taxon>Poeae Chloroplast Group 2 (Poeae type)</taxon>
        <taxon>Loliodinae</taxon>
        <taxon>Loliinae</taxon>
        <taxon>Lolium</taxon>
    </lineage>
</organism>
<gene>
    <name evidence="3" type="ORF">QYE76_046792</name>
</gene>
<dbReference type="Gene3D" id="3.30.420.10">
    <property type="entry name" value="Ribonuclease H-like superfamily/Ribonuclease H"/>
    <property type="match status" value="1"/>
</dbReference>
<evidence type="ECO:0000313" key="4">
    <source>
        <dbReference type="Proteomes" id="UP001231189"/>
    </source>
</evidence>
<dbReference type="Pfam" id="PF13960">
    <property type="entry name" value="DUF4218"/>
    <property type="match status" value="1"/>
</dbReference>
<dbReference type="InterPro" id="IPR004242">
    <property type="entry name" value="Transposase_21"/>
</dbReference>
<evidence type="ECO:0000256" key="1">
    <source>
        <dbReference type="SAM" id="MobiDB-lite"/>
    </source>
</evidence>
<dbReference type="Pfam" id="PF13952">
    <property type="entry name" value="DUF4216"/>
    <property type="match status" value="1"/>
</dbReference>
<sequence>MSTPSSNPFADSSIPDPGQLRAVAITDHVPVKLSTTAANYLAWKTYFYLLFREYNLRDHIDGTADLLARDSDWLAIDATIIRWLFLTVSPDIFKTVVREGDDARTVWGKINGLFTNNKLQRVVFLQQEFFGTPQGDQTLDAYCLRLKAISDELQDLGFRIGDELLLSTLTAGLNEDLGNAASNLTLMTNPTFERAVDYLRLEERRLKAFFLMAEELHRRPPPPLHTLRLSRKHRRNTAAPASSAAPRVLTPHSAVGGRTQPRRGVVHAYTMHVPRPPVPGTVGPHPPTHQAFIAAPPQAPAGLPYAPVYGGMMPQAPTAHWDPALYTALQHAPSPGAYSGGGDWFMDTGASAHMAAHPVRSPILALQTDNGKEFDNTTIRTLLSTHGTIFRLTCPYTSQQNGRAERVLRTLNDCVRTLLFHAHMPPQFWPDALSTATLLVNLRPFRGVAALPWWRSLARQRPHALPLPQLRARGPPSTLPRRPPARPLLRLAPPGALEHRSGPRPQPARPAAAASPARAMPRSGPASASSAAGHGAPHARPCGIRVPSTRYPSDEYVCTASTSAPSPALPSPLPASARAALRDPQWLAAMHDEFDALQRNQTWTLVPRPPHANIITGKWVFKHKFHPDGTLDRHKARWVVRGFRQRAGVDFTDTFAPVVKPGTIRTVLQLAVSRAWPVHQMDVSNAFLHGHLEEQVFCQQPTGFVDSAHPDHVCLLSRSLYGLKQAPRAWYQRIAAFLHQLGFRSTRSDASLFVYNNGATTAYLLLYVDDIILTASSTDLLRQLTDRLRAEFALKDLGPLHYFLGIEVVRRTDGFFLHQRKYAHELLDRAGMLNCKPAATPVDTKSKLSATDGSLATDASSYRSIVGALQYLTLTRPELQYAVQQVCLHMHAPRDPHWAAVKRILRYIRGTMDFGLSLHASTATDIVAYSDADWAGCPDTRRSTSGYCVYFGPSLISWSSKRQPTVSRSSAEAEYRAVANAVAEVSWLRQLLVELSCPVAKATVVYCDNVSAVYLSANPVHHRRTKHIELDIHFVREQMSHPWMYGNRCAPAFREGVNSFLLVAEANKSKQGFIYNVWTKHGEEGVMMEDGDEEEDNDDQYRSMFSECFDTAMDDNEEEGGEEQASDDPVDDDLRRAISDARRDCGTDKERLQFDKMLEDHHKLLYPGCEDGHRKLGSILELLKWKAEVGVTDSGFEKLMIILKKLFPRNNELPVSTYEAKKLVCPLGLDVQKIHACINDCILYRGEKYENLNKCPICGALRYKIRKDDPGDVEGEPPRKRVPAKVMWYAPIIPRLKRLFRNKEHAKLLRWHMEERKKDAMLRHPADGRQWRNIGREFPDFAGEARNLYFGLSTDGMNPFGEQSCSHSTWPVTLCIYNLPPWLCMKRKFIMMPVLIQGPKQPGNDIDVYLRPLVDELLELWAKPGVRVWDEHTEQEFDLRALLFVTINDWPALSNISGQTNKGYNACTHCLDETESKYLGKSRKVVYPFNRRFLPRKHPLRKKGKHFDGEADRRPKPIPRSGADIFDMVKDLNVIFGKGFLGVYGKTKDTPEAREDQELHKGRNGNHPGQFVGPASYALTKQEKEIFFEALFSIKVPSGFSSNIKGIVNMKEKKFQNLKSHDCHVLMTQLLPVALRGLLPENVRLAIVKICAFLNAISQKVMDPETLSGLQEDVVECLVSFELLFPPSFFNIMTHLLVHLVEEIRILGPVFLHNMFPFERFMGVLKKYVHNRARPEGSISKGYGTEEVIEFCVDFLPDLKPIGVPESRYEGRLTGKGTLGRKATVWRDKISFNQAHYTVLYNSSLVAPYIEKHKNVLREINPGQPESLITRQHMNTFGSWLQRHLINDPSVVEQLYLLARLPSSNICTFQGYEINGNTFYTIDQDKKSTNQNSGVRFDAKDENGQTTTYYGYIEEIWELDYGPTFKVPLFRCKWVKLSAIHIDDKYGMITVDPNNLAYLDEPFVLASEVAQVFYVKDMSSKSRKRNQQKNTSTEEPKRHIVLSGKRNIVGVDDKTDMSEDYNKFKEIPPFTVKIDPSILLNDEDSPWLRRRRSQH</sequence>
<feature type="compositionally biased region" description="Low complexity" evidence="1">
    <location>
        <begin position="487"/>
        <end position="496"/>
    </location>
</feature>
<dbReference type="InterPro" id="IPR025312">
    <property type="entry name" value="DUF4216"/>
</dbReference>
<dbReference type="Pfam" id="PF02992">
    <property type="entry name" value="Transposase_21"/>
    <property type="match status" value="1"/>
</dbReference>
<evidence type="ECO:0000259" key="2">
    <source>
        <dbReference type="PROSITE" id="PS50994"/>
    </source>
</evidence>
<feature type="region of interest" description="Disordered" evidence="1">
    <location>
        <begin position="465"/>
        <end position="546"/>
    </location>
</feature>
<dbReference type="GO" id="GO:0015074">
    <property type="term" value="P:DNA integration"/>
    <property type="evidence" value="ECO:0007669"/>
    <property type="project" value="InterPro"/>
</dbReference>
<comment type="caution">
    <text evidence="3">The sequence shown here is derived from an EMBL/GenBank/DDBJ whole genome shotgun (WGS) entry which is preliminary data.</text>
</comment>
<dbReference type="InterPro" id="IPR036397">
    <property type="entry name" value="RNaseH_sf"/>
</dbReference>
<keyword evidence="4" id="KW-1185">Reference proteome</keyword>
<feature type="domain" description="Integrase catalytic" evidence="2">
    <location>
        <begin position="365"/>
        <end position="470"/>
    </location>
</feature>
<feature type="region of interest" description="Disordered" evidence="1">
    <location>
        <begin position="1551"/>
        <end position="1571"/>
    </location>
</feature>
<dbReference type="InterPro" id="IPR043502">
    <property type="entry name" value="DNA/RNA_pol_sf"/>
</dbReference>
<feature type="compositionally biased region" description="Basic and acidic residues" evidence="1">
    <location>
        <begin position="1551"/>
        <end position="1561"/>
    </location>
</feature>
<feature type="region of interest" description="Disordered" evidence="1">
    <location>
        <begin position="222"/>
        <end position="259"/>
    </location>
</feature>
<dbReference type="InterPro" id="IPR012337">
    <property type="entry name" value="RNaseH-like_sf"/>
</dbReference>
<dbReference type="SUPFAM" id="SSF56672">
    <property type="entry name" value="DNA/RNA polymerases"/>
    <property type="match status" value="1"/>
</dbReference>
<dbReference type="Pfam" id="PF14223">
    <property type="entry name" value="Retrotran_gag_2"/>
    <property type="match status" value="1"/>
</dbReference>
<dbReference type="CDD" id="cd09272">
    <property type="entry name" value="RNase_HI_RT_Ty1"/>
    <property type="match status" value="1"/>
</dbReference>
<dbReference type="EMBL" id="JAUUTY010000002">
    <property type="protein sequence ID" value="KAK1685944.1"/>
    <property type="molecule type" value="Genomic_DNA"/>
</dbReference>